<dbReference type="PROSITE" id="PS50157">
    <property type="entry name" value="ZINC_FINGER_C2H2_2"/>
    <property type="match status" value="2"/>
</dbReference>
<evidence type="ECO:0000259" key="8">
    <source>
        <dbReference type="PROSITE" id="PS50157"/>
    </source>
</evidence>
<evidence type="ECO:0000313" key="9">
    <source>
        <dbReference type="EMBL" id="KAL2070828.1"/>
    </source>
</evidence>
<evidence type="ECO:0000313" key="10">
    <source>
        <dbReference type="Proteomes" id="UP001595075"/>
    </source>
</evidence>
<feature type="domain" description="C2H2-type" evidence="8">
    <location>
        <begin position="30"/>
        <end position="58"/>
    </location>
</feature>
<dbReference type="PROSITE" id="PS00028">
    <property type="entry name" value="ZINC_FINGER_C2H2_1"/>
    <property type="match status" value="1"/>
</dbReference>
<gene>
    <name evidence="9" type="ORF">VTL71DRAFT_13854</name>
</gene>
<keyword evidence="4" id="KW-0862">Zinc</keyword>
<keyword evidence="1" id="KW-0479">Metal-binding</keyword>
<evidence type="ECO:0000256" key="2">
    <source>
        <dbReference type="ARBA" id="ARBA00022737"/>
    </source>
</evidence>
<accession>A0ABR4CLK8</accession>
<proteinExistence type="predicted"/>
<name>A0ABR4CLK8_9HELO</name>
<dbReference type="SUPFAM" id="SSF57667">
    <property type="entry name" value="beta-beta-alpha zinc fingers"/>
    <property type="match status" value="1"/>
</dbReference>
<protein>
    <recommendedName>
        <fullName evidence="5">C2H2 type master regulator of conidiophore development brlA</fullName>
    </recommendedName>
</protein>
<dbReference type="EMBL" id="JAZHXI010000006">
    <property type="protein sequence ID" value="KAL2070828.1"/>
    <property type="molecule type" value="Genomic_DNA"/>
</dbReference>
<evidence type="ECO:0000256" key="7">
    <source>
        <dbReference type="SAM" id="MobiDB-lite"/>
    </source>
</evidence>
<feature type="compositionally biased region" description="Low complexity" evidence="7">
    <location>
        <begin position="1"/>
        <end position="13"/>
    </location>
</feature>
<evidence type="ECO:0000256" key="1">
    <source>
        <dbReference type="ARBA" id="ARBA00022723"/>
    </source>
</evidence>
<feature type="compositionally biased region" description="Basic and acidic residues" evidence="7">
    <location>
        <begin position="19"/>
        <end position="29"/>
    </location>
</feature>
<comment type="caution">
    <text evidence="9">The sequence shown here is derived from an EMBL/GenBank/DDBJ whole genome shotgun (WGS) entry which is preliminary data.</text>
</comment>
<reference evidence="9 10" key="1">
    <citation type="journal article" date="2024" name="Commun. Biol.">
        <title>Comparative genomic analysis of thermophilic fungi reveals convergent evolutionary adaptations and gene losses.</title>
        <authorList>
            <person name="Steindorff A.S."/>
            <person name="Aguilar-Pontes M.V."/>
            <person name="Robinson A.J."/>
            <person name="Andreopoulos B."/>
            <person name="LaButti K."/>
            <person name="Kuo A."/>
            <person name="Mondo S."/>
            <person name="Riley R."/>
            <person name="Otillar R."/>
            <person name="Haridas S."/>
            <person name="Lipzen A."/>
            <person name="Grimwood J."/>
            <person name="Schmutz J."/>
            <person name="Clum A."/>
            <person name="Reid I.D."/>
            <person name="Moisan M.C."/>
            <person name="Butler G."/>
            <person name="Nguyen T.T.M."/>
            <person name="Dewar K."/>
            <person name="Conant G."/>
            <person name="Drula E."/>
            <person name="Henrissat B."/>
            <person name="Hansel C."/>
            <person name="Singer S."/>
            <person name="Hutchinson M.I."/>
            <person name="de Vries R.P."/>
            <person name="Natvig D.O."/>
            <person name="Powell A.J."/>
            <person name="Tsang A."/>
            <person name="Grigoriev I.V."/>
        </authorList>
    </citation>
    <scope>NUCLEOTIDE SEQUENCE [LARGE SCALE GENOMIC DNA]</scope>
    <source>
        <strain evidence="9 10">CBS 494.80</strain>
    </source>
</reference>
<dbReference type="SMART" id="SM00355">
    <property type="entry name" value="ZnF_C2H2"/>
    <property type="match status" value="2"/>
</dbReference>
<feature type="domain" description="C2H2-type" evidence="8">
    <location>
        <begin position="59"/>
        <end position="91"/>
    </location>
</feature>
<dbReference type="Proteomes" id="UP001595075">
    <property type="component" value="Unassembled WGS sequence"/>
</dbReference>
<keyword evidence="10" id="KW-1185">Reference proteome</keyword>
<sequence length="399" mass="45978">MANPISRSDSRLSLPPPEKTPKHTKEPARYKCTQCEQSFTRSATRRDHIRREHTKERSFKCNLDSSCDKAFATERDLKRHELSSLHTKERKFICQGSSYIISTWQPVKWGCGTKFARKDNLMAHLRLYPKTPCLAAVQRHMNTKFQSAFTTNVAWNLFNGRWTCQYRNPWKLAKEGERATGYGQQFQSKLSLGQHFFGRPFYNCFGGGAKKQSPCEQQVLLNGAQRAIEFAHQELERQRESDVHPGKDKARDKAVRYRVCPFILGRPISIWAEIPVPTDPGKAFELCTNGHRVRNFMWDREVENVAWLPDDGIKYDVYCLTFHPPEFETSFQITLTTNLIGDLNGYTFDMISFKVDQTSRGAIDKSMDAPYGLISAIPFSTTTYESFTKKFTYGASWKV</sequence>
<dbReference type="InterPro" id="IPR013087">
    <property type="entry name" value="Znf_C2H2_type"/>
</dbReference>
<dbReference type="Gene3D" id="3.30.160.60">
    <property type="entry name" value="Classic Zinc Finger"/>
    <property type="match status" value="3"/>
</dbReference>
<evidence type="ECO:0000256" key="3">
    <source>
        <dbReference type="ARBA" id="ARBA00022771"/>
    </source>
</evidence>
<dbReference type="PANTHER" id="PTHR14003:SF19">
    <property type="entry name" value="YY2 TRANSCRIPTION FACTOR"/>
    <property type="match status" value="1"/>
</dbReference>
<dbReference type="PANTHER" id="PTHR14003">
    <property type="entry name" value="TRANSCRIPTIONAL REPRESSOR PROTEIN YY"/>
    <property type="match status" value="1"/>
</dbReference>
<evidence type="ECO:0000256" key="4">
    <source>
        <dbReference type="ARBA" id="ARBA00022833"/>
    </source>
</evidence>
<organism evidence="9 10">
    <name type="scientific">Oculimacula yallundae</name>
    <dbReference type="NCBI Taxonomy" id="86028"/>
    <lineage>
        <taxon>Eukaryota</taxon>
        <taxon>Fungi</taxon>
        <taxon>Dikarya</taxon>
        <taxon>Ascomycota</taxon>
        <taxon>Pezizomycotina</taxon>
        <taxon>Leotiomycetes</taxon>
        <taxon>Helotiales</taxon>
        <taxon>Ploettnerulaceae</taxon>
        <taxon>Oculimacula</taxon>
    </lineage>
</organism>
<keyword evidence="2" id="KW-0677">Repeat</keyword>
<dbReference type="InterPro" id="IPR036236">
    <property type="entry name" value="Znf_C2H2_sf"/>
</dbReference>
<evidence type="ECO:0000256" key="5">
    <source>
        <dbReference type="ARBA" id="ARBA00044085"/>
    </source>
</evidence>
<evidence type="ECO:0000256" key="6">
    <source>
        <dbReference type="PROSITE-ProRule" id="PRU00042"/>
    </source>
</evidence>
<feature type="region of interest" description="Disordered" evidence="7">
    <location>
        <begin position="1"/>
        <end position="29"/>
    </location>
</feature>
<keyword evidence="3 6" id="KW-0863">Zinc-finger</keyword>
<dbReference type="Pfam" id="PF00096">
    <property type="entry name" value="zf-C2H2"/>
    <property type="match status" value="1"/>
</dbReference>